<proteinExistence type="inferred from homology"/>
<feature type="transmembrane region" description="Helical" evidence="6">
    <location>
        <begin position="143"/>
        <end position="161"/>
    </location>
</feature>
<feature type="transmembrane region" description="Helical" evidence="6">
    <location>
        <begin position="57"/>
        <end position="79"/>
    </location>
</feature>
<comment type="subcellular location">
    <subcellularLocation>
        <location evidence="1">Membrane</location>
        <topology evidence="1">Multi-pass membrane protein</topology>
    </subcellularLocation>
</comment>
<dbReference type="OrthoDB" id="9795496at2"/>
<evidence type="ECO:0000313" key="7">
    <source>
        <dbReference type="EMBL" id="PCD01717.1"/>
    </source>
</evidence>
<evidence type="ECO:0000256" key="5">
    <source>
        <dbReference type="ARBA" id="ARBA00023136"/>
    </source>
</evidence>
<comment type="caution">
    <text evidence="7">The sequence shown here is derived from an EMBL/GenBank/DDBJ whole genome shotgun (WGS) entry which is preliminary data.</text>
</comment>
<dbReference type="GO" id="GO:0016020">
    <property type="term" value="C:membrane"/>
    <property type="evidence" value="ECO:0007669"/>
    <property type="project" value="UniProtKB-SubCell"/>
</dbReference>
<protein>
    <submittedName>
        <fullName evidence="7">Tryptophan-rich sensory protein</fullName>
    </submittedName>
</protein>
<dbReference type="Proteomes" id="UP000218366">
    <property type="component" value="Unassembled WGS sequence"/>
</dbReference>
<dbReference type="PANTHER" id="PTHR10057">
    <property type="entry name" value="PERIPHERAL-TYPE BENZODIAZEPINE RECEPTOR"/>
    <property type="match status" value="1"/>
</dbReference>
<keyword evidence="4 6" id="KW-1133">Transmembrane helix</keyword>
<accession>A0A2A4B0Z5</accession>
<dbReference type="RefSeq" id="WP_096344462.1">
    <property type="nucleotide sequence ID" value="NZ_NWMW01000003.1"/>
</dbReference>
<keyword evidence="5 6" id="KW-0472">Membrane</keyword>
<organism evidence="7 8">
    <name type="scientific">Sphingomonas spermidinifaciens</name>
    <dbReference type="NCBI Taxonomy" id="1141889"/>
    <lineage>
        <taxon>Bacteria</taxon>
        <taxon>Pseudomonadati</taxon>
        <taxon>Pseudomonadota</taxon>
        <taxon>Alphaproteobacteria</taxon>
        <taxon>Sphingomonadales</taxon>
        <taxon>Sphingomonadaceae</taxon>
        <taxon>Sphingomonas</taxon>
    </lineage>
</organism>
<dbReference type="EMBL" id="NWMW01000003">
    <property type="protein sequence ID" value="PCD01717.1"/>
    <property type="molecule type" value="Genomic_DNA"/>
</dbReference>
<evidence type="ECO:0000256" key="2">
    <source>
        <dbReference type="ARBA" id="ARBA00007524"/>
    </source>
</evidence>
<dbReference type="InterPro" id="IPR004307">
    <property type="entry name" value="TspO_MBR"/>
</dbReference>
<evidence type="ECO:0000313" key="8">
    <source>
        <dbReference type="Proteomes" id="UP000218366"/>
    </source>
</evidence>
<dbReference type="FunFam" id="1.20.1260.100:FF:000001">
    <property type="entry name" value="translocator protein 2"/>
    <property type="match status" value="1"/>
</dbReference>
<keyword evidence="3 6" id="KW-0812">Transmembrane</keyword>
<keyword evidence="8" id="KW-1185">Reference proteome</keyword>
<dbReference type="CDD" id="cd15904">
    <property type="entry name" value="TSPO_MBR"/>
    <property type="match status" value="1"/>
</dbReference>
<evidence type="ECO:0000256" key="4">
    <source>
        <dbReference type="ARBA" id="ARBA00022989"/>
    </source>
</evidence>
<sequence length="206" mass="22432">MREIASKGQLRWSFARWSFVTVPLVLFLGFAAGAVVPSGDANPWYMALSKPSWQPPGAAFPIVWSILYALMGFALAMILDARGAKGRGIAIALFAAQFAVNLSWSIVFFGMHLVSVAAVQIIVILALAIATTFAFARVRRQAAWLLVPYLAWLSFASILAFDIDRRNPEGETLVPAGATTQIQLRTDWISDPCRPKTACSTTSPRS</sequence>
<dbReference type="InterPro" id="IPR038330">
    <property type="entry name" value="TspO/MBR-related_sf"/>
</dbReference>
<gene>
    <name evidence="7" type="ORF">COC42_16530</name>
</gene>
<comment type="similarity">
    <text evidence="2">Belongs to the TspO/BZRP family.</text>
</comment>
<evidence type="ECO:0000256" key="6">
    <source>
        <dbReference type="SAM" id="Phobius"/>
    </source>
</evidence>
<name>A0A2A4B0Z5_9SPHN</name>
<dbReference type="Gene3D" id="1.20.1260.100">
    <property type="entry name" value="TspO/MBR protein"/>
    <property type="match status" value="1"/>
</dbReference>
<feature type="transmembrane region" description="Helical" evidence="6">
    <location>
        <begin position="117"/>
        <end position="136"/>
    </location>
</feature>
<dbReference type="PANTHER" id="PTHR10057:SF0">
    <property type="entry name" value="TRANSLOCATOR PROTEIN"/>
    <property type="match status" value="1"/>
</dbReference>
<evidence type="ECO:0000256" key="1">
    <source>
        <dbReference type="ARBA" id="ARBA00004141"/>
    </source>
</evidence>
<dbReference type="GO" id="GO:0033013">
    <property type="term" value="P:tetrapyrrole metabolic process"/>
    <property type="evidence" value="ECO:0007669"/>
    <property type="project" value="UniProtKB-ARBA"/>
</dbReference>
<dbReference type="AlphaFoldDB" id="A0A2A4B0Z5"/>
<feature type="transmembrane region" description="Helical" evidence="6">
    <location>
        <begin position="91"/>
        <end position="111"/>
    </location>
</feature>
<reference evidence="7 8" key="1">
    <citation type="submission" date="2017-09" db="EMBL/GenBank/DDBJ databases">
        <title>Sphingomonas spermidinifaciens 9NM-10, whole genome shotgun sequence.</title>
        <authorList>
            <person name="Feng G."/>
            <person name="Zhu H."/>
        </authorList>
    </citation>
    <scope>NUCLEOTIDE SEQUENCE [LARGE SCALE GENOMIC DNA]</scope>
    <source>
        <strain evidence="7 8">9NM-10</strain>
    </source>
</reference>
<evidence type="ECO:0000256" key="3">
    <source>
        <dbReference type="ARBA" id="ARBA00022692"/>
    </source>
</evidence>
<dbReference type="Pfam" id="PF03073">
    <property type="entry name" value="TspO_MBR"/>
    <property type="match status" value="1"/>
</dbReference>